<sequence>ECFVRTRSGFRLHRQVVVLSISAPSLWHCETECANERHFLCNIFSYRYSQGPNLPGENCELGERTYRSLDLYTDVVPDRDFDIYVRNEFGRPGCLPQHIAGSDCFERVRSGLGLDNG</sequence>
<evidence type="ECO:0000259" key="1">
    <source>
        <dbReference type="PROSITE" id="PS50948"/>
    </source>
</evidence>
<protein>
    <recommendedName>
        <fullName evidence="1">Apple domain-containing protein</fullName>
    </recommendedName>
</protein>
<reference evidence="2" key="1">
    <citation type="submission" date="2015-11" db="EMBL/GenBank/DDBJ databases">
        <title>De novo transcriptome assembly of four potential Pierce s Disease insect vectors from Arizona vineyards.</title>
        <authorList>
            <person name="Tassone E.E."/>
        </authorList>
    </citation>
    <scope>NUCLEOTIDE SEQUENCE</scope>
</reference>
<organism evidence="2">
    <name type="scientific">Cuerna arida</name>
    <dbReference type="NCBI Taxonomy" id="1464854"/>
    <lineage>
        <taxon>Eukaryota</taxon>
        <taxon>Metazoa</taxon>
        <taxon>Ecdysozoa</taxon>
        <taxon>Arthropoda</taxon>
        <taxon>Hexapoda</taxon>
        <taxon>Insecta</taxon>
        <taxon>Pterygota</taxon>
        <taxon>Neoptera</taxon>
        <taxon>Paraneoptera</taxon>
        <taxon>Hemiptera</taxon>
        <taxon>Auchenorrhyncha</taxon>
        <taxon>Membracoidea</taxon>
        <taxon>Cicadellidae</taxon>
        <taxon>Cicadellinae</taxon>
        <taxon>Proconiini</taxon>
        <taxon>Cuerna</taxon>
    </lineage>
</organism>
<feature type="non-terminal residue" evidence="2">
    <location>
        <position position="117"/>
    </location>
</feature>
<feature type="non-terminal residue" evidence="2">
    <location>
        <position position="1"/>
    </location>
</feature>
<dbReference type="PROSITE" id="PS50948">
    <property type="entry name" value="PAN"/>
    <property type="match status" value="1"/>
</dbReference>
<evidence type="ECO:0000313" key="2">
    <source>
        <dbReference type="EMBL" id="JAS55259.1"/>
    </source>
</evidence>
<dbReference type="AlphaFoldDB" id="A0A1B6FYJ9"/>
<dbReference type="InterPro" id="IPR003609">
    <property type="entry name" value="Pan_app"/>
</dbReference>
<dbReference type="Pfam" id="PF00024">
    <property type="entry name" value="PAN_1"/>
    <property type="match status" value="1"/>
</dbReference>
<gene>
    <name evidence="2" type="ORF">g.46465</name>
</gene>
<dbReference type="Gene3D" id="3.50.4.10">
    <property type="entry name" value="Hepatocyte Growth Factor"/>
    <property type="match status" value="1"/>
</dbReference>
<feature type="domain" description="Apple" evidence="1">
    <location>
        <begin position="2"/>
        <end position="88"/>
    </location>
</feature>
<name>A0A1B6FYJ9_9HEMI</name>
<proteinExistence type="predicted"/>
<dbReference type="SUPFAM" id="SSF57414">
    <property type="entry name" value="Hairpin loop containing domain-like"/>
    <property type="match status" value="1"/>
</dbReference>
<dbReference type="EMBL" id="GECZ01014510">
    <property type="protein sequence ID" value="JAS55259.1"/>
    <property type="molecule type" value="Transcribed_RNA"/>
</dbReference>
<accession>A0A1B6FYJ9</accession>